<protein>
    <submittedName>
        <fullName evidence="2">Methyltransferase domain protein</fullName>
    </submittedName>
</protein>
<dbReference type="Gene3D" id="3.40.50.150">
    <property type="entry name" value="Vaccinia Virus protein VP39"/>
    <property type="match status" value="1"/>
</dbReference>
<dbReference type="RefSeq" id="WP_014262105.1">
    <property type="nucleotide sequence ID" value="NC_016630.1"/>
</dbReference>
<sequence length="185" mass="21498">MSDLLKGNKVQKTAYRNYKNNNPWPVNDTWHYATHLIIEKFVANWVNQHTYEKSICLNIGSGLSKYPVKGTLIQMDIISEYVENEPNYIVGSLEDIPIEDNSVEFIICVGSVLNYCDAIRSINEIKRVLKKNGKALIEFERSNSAEFLLTKDYGSAVFLKKYNYNNQEHLLWMYSEKYIKKNIIA</sequence>
<dbReference type="GO" id="GO:0008757">
    <property type="term" value="F:S-adenosylmethionine-dependent methyltransferase activity"/>
    <property type="evidence" value="ECO:0007669"/>
    <property type="project" value="InterPro"/>
</dbReference>
<dbReference type="Pfam" id="PF08241">
    <property type="entry name" value="Methyltransf_11"/>
    <property type="match status" value="1"/>
</dbReference>
<dbReference type="Proteomes" id="UP000007468">
    <property type="component" value="Chromosome"/>
</dbReference>
<proteinExistence type="predicted"/>
<dbReference type="InterPro" id="IPR029063">
    <property type="entry name" value="SAM-dependent_MTases_sf"/>
</dbReference>
<evidence type="ECO:0000259" key="1">
    <source>
        <dbReference type="Pfam" id="PF08241"/>
    </source>
</evidence>
<accession>D6GRJ3</accession>
<dbReference type="AlphaFoldDB" id="D6GRJ3"/>
<reference evidence="3" key="1">
    <citation type="submission" date="2010-12" db="EMBL/GenBank/DDBJ databases">
        <title>The genome sequence of Filifactor alocis strain ATCC 35896.</title>
        <authorList>
            <consortium name="The Broad Institute Genome Sequencing Platform"/>
            <person name="Ward D."/>
            <person name="Earl A."/>
            <person name="Feldgarden M."/>
            <person name="Young S.K."/>
            <person name="Gargeya S."/>
            <person name="Zeng Q."/>
            <person name="Alvarado L."/>
            <person name="Berlin A."/>
            <person name="Bochicchio J."/>
            <person name="Chapman S.B."/>
            <person name="Chen Z."/>
            <person name="Freedman E."/>
            <person name="Gellesch M."/>
            <person name="Goldberg J."/>
            <person name="Griggs A."/>
            <person name="Gujja S."/>
            <person name="Heilman E."/>
            <person name="Heiman D."/>
            <person name="Howarth C."/>
            <person name="Mehta T."/>
            <person name="Neiman D."/>
            <person name="Pearson M."/>
            <person name="Roberts A."/>
            <person name="Saif S."/>
            <person name="Shea T."/>
            <person name="Shenoy N."/>
            <person name="Sisk P."/>
            <person name="Stolte C."/>
            <person name="Sykes S."/>
            <person name="White J."/>
            <person name="Yandava C."/>
            <person name="Izard J."/>
            <person name="Blanton J.M."/>
            <person name="Baranova O.V."/>
            <person name="Tanner A.C."/>
            <person name="Dewhirst F.E."/>
            <person name="Haas B."/>
            <person name="Nusbaum C."/>
            <person name="Birren B."/>
        </authorList>
    </citation>
    <scope>NUCLEOTIDE SEQUENCE [LARGE SCALE GENOMIC DNA]</scope>
    <source>
        <strain evidence="3">ATCC 35896 / D40 B5</strain>
    </source>
</reference>
<evidence type="ECO:0000313" key="3">
    <source>
        <dbReference type="Proteomes" id="UP000007468"/>
    </source>
</evidence>
<dbReference type="SUPFAM" id="SSF53335">
    <property type="entry name" value="S-adenosyl-L-methionine-dependent methyltransferases"/>
    <property type="match status" value="1"/>
</dbReference>
<gene>
    <name evidence="2" type="ordered locus">HMPREF0389_00199</name>
</gene>
<feature type="domain" description="Methyltransferase type 11" evidence="1">
    <location>
        <begin position="80"/>
        <end position="137"/>
    </location>
</feature>
<name>D6GRJ3_FILAD</name>
<keyword evidence="2" id="KW-0489">Methyltransferase</keyword>
<dbReference type="EMBL" id="CP002390">
    <property type="protein sequence ID" value="EFE28284.1"/>
    <property type="molecule type" value="Genomic_DNA"/>
</dbReference>
<dbReference type="STRING" id="546269.HMPREF0389_00199"/>
<keyword evidence="3" id="KW-1185">Reference proteome</keyword>
<dbReference type="InterPro" id="IPR013216">
    <property type="entry name" value="Methyltransf_11"/>
</dbReference>
<dbReference type="OrthoDB" id="9808140at2"/>
<dbReference type="KEGG" id="faa:HMPREF0389_00199"/>
<dbReference type="PATRIC" id="fig|546269.5.peg.460"/>
<keyword evidence="2" id="KW-0808">Transferase</keyword>
<organism evidence="2 3">
    <name type="scientific">Filifactor alocis (strain ATCC 35896 / CCUG 47790 / D40 B5)</name>
    <name type="common">Fusobacterium alocis</name>
    <dbReference type="NCBI Taxonomy" id="546269"/>
    <lineage>
        <taxon>Bacteria</taxon>
        <taxon>Bacillati</taxon>
        <taxon>Bacillota</taxon>
        <taxon>Clostridia</taxon>
        <taxon>Peptostreptococcales</taxon>
        <taxon>Filifactoraceae</taxon>
        <taxon>Filifactor</taxon>
    </lineage>
</organism>
<dbReference type="GO" id="GO:0032259">
    <property type="term" value="P:methylation"/>
    <property type="evidence" value="ECO:0007669"/>
    <property type="project" value="UniProtKB-KW"/>
</dbReference>
<evidence type="ECO:0000313" key="2">
    <source>
        <dbReference type="EMBL" id="EFE28284.1"/>
    </source>
</evidence>
<dbReference type="eggNOG" id="COG2226">
    <property type="taxonomic scope" value="Bacteria"/>
</dbReference>